<name>A0A9X3IJP2_9HYPH</name>
<accession>A0A9X3IJP2</accession>
<dbReference type="InterPro" id="IPR050204">
    <property type="entry name" value="AraC_XylS_family_regulators"/>
</dbReference>
<dbReference type="Proteomes" id="UP001144805">
    <property type="component" value="Unassembled WGS sequence"/>
</dbReference>
<dbReference type="SMART" id="SM00342">
    <property type="entry name" value="HTH_ARAC"/>
    <property type="match status" value="1"/>
</dbReference>
<dbReference type="RefSeq" id="WP_266337610.1">
    <property type="nucleotide sequence ID" value="NZ_JAPKNK010000002.1"/>
</dbReference>
<dbReference type="Pfam" id="PF20240">
    <property type="entry name" value="DUF6597"/>
    <property type="match status" value="1"/>
</dbReference>
<comment type="caution">
    <text evidence="5">The sequence shown here is derived from an EMBL/GenBank/DDBJ whole genome shotgun (WGS) entry which is preliminary data.</text>
</comment>
<dbReference type="PANTHER" id="PTHR46796">
    <property type="entry name" value="HTH-TYPE TRANSCRIPTIONAL ACTIVATOR RHAS-RELATED"/>
    <property type="match status" value="1"/>
</dbReference>
<dbReference type="InterPro" id="IPR046532">
    <property type="entry name" value="DUF6597"/>
</dbReference>
<dbReference type="Pfam" id="PF12833">
    <property type="entry name" value="HTH_18"/>
    <property type="match status" value="1"/>
</dbReference>
<dbReference type="PROSITE" id="PS01124">
    <property type="entry name" value="HTH_ARAC_FAMILY_2"/>
    <property type="match status" value="1"/>
</dbReference>
<dbReference type="PANTHER" id="PTHR46796:SF15">
    <property type="entry name" value="BLL1074 PROTEIN"/>
    <property type="match status" value="1"/>
</dbReference>
<dbReference type="InterPro" id="IPR018060">
    <property type="entry name" value="HTH_AraC"/>
</dbReference>
<protein>
    <submittedName>
        <fullName evidence="5">AraC family transcriptional regulator</fullName>
    </submittedName>
</protein>
<keyword evidence="6" id="KW-1185">Reference proteome</keyword>
<evidence type="ECO:0000256" key="1">
    <source>
        <dbReference type="ARBA" id="ARBA00023015"/>
    </source>
</evidence>
<organism evidence="5 6">
    <name type="scientific">Kaistia nematophila</name>
    <dbReference type="NCBI Taxonomy" id="2994654"/>
    <lineage>
        <taxon>Bacteria</taxon>
        <taxon>Pseudomonadati</taxon>
        <taxon>Pseudomonadota</taxon>
        <taxon>Alphaproteobacteria</taxon>
        <taxon>Hyphomicrobiales</taxon>
        <taxon>Kaistiaceae</taxon>
        <taxon>Kaistia</taxon>
    </lineage>
</organism>
<evidence type="ECO:0000313" key="6">
    <source>
        <dbReference type="Proteomes" id="UP001144805"/>
    </source>
</evidence>
<proteinExistence type="predicted"/>
<dbReference type="GO" id="GO:0003700">
    <property type="term" value="F:DNA-binding transcription factor activity"/>
    <property type="evidence" value="ECO:0007669"/>
    <property type="project" value="InterPro"/>
</dbReference>
<feature type="domain" description="HTH araC/xylS-type" evidence="4">
    <location>
        <begin position="160"/>
        <end position="259"/>
    </location>
</feature>
<dbReference type="AlphaFoldDB" id="A0A9X3IJP2"/>
<keyword evidence="3" id="KW-0804">Transcription</keyword>
<dbReference type="EMBL" id="JAPKNK010000002">
    <property type="protein sequence ID" value="MCX5568638.1"/>
    <property type="molecule type" value="Genomic_DNA"/>
</dbReference>
<evidence type="ECO:0000259" key="4">
    <source>
        <dbReference type="PROSITE" id="PS01124"/>
    </source>
</evidence>
<keyword evidence="1" id="KW-0805">Transcription regulation</keyword>
<sequence>MLERDFGVAAPADGAGVYREYLPPAALGAHFQCVWLHRAAQDHSGPVEVVPDGCVDMIWREGRLHVAGPDITTARPILKAGAVVLGARFRAGAASGWLGLPMSEIVGRAVDMADLWDARAVADINDRVGDAASPVAQARRLLRALAERAPSQPDPDPAAARMFAWLHRGLGSAEPVATLRRRLDMSERTLLRRSRQHFGYGPKTLDRILRFQRFQAAARCADCASLAEMAAEVGYADQAHLGREIQVLCGMSAATYVRQLGG</sequence>
<dbReference type="GO" id="GO:0043565">
    <property type="term" value="F:sequence-specific DNA binding"/>
    <property type="evidence" value="ECO:0007669"/>
    <property type="project" value="InterPro"/>
</dbReference>
<keyword evidence="2" id="KW-0238">DNA-binding</keyword>
<evidence type="ECO:0000313" key="5">
    <source>
        <dbReference type="EMBL" id="MCX5568638.1"/>
    </source>
</evidence>
<reference evidence="5" key="1">
    <citation type="submission" date="2022-11" db="EMBL/GenBank/DDBJ databases">
        <title>Biodiversity and phylogenetic relationships of bacteria.</title>
        <authorList>
            <person name="Machado R.A.R."/>
            <person name="Bhat A."/>
            <person name="Loulou A."/>
            <person name="Kallel S."/>
        </authorList>
    </citation>
    <scope>NUCLEOTIDE SEQUENCE</scope>
    <source>
        <strain evidence="5">K-TC2</strain>
    </source>
</reference>
<evidence type="ECO:0000256" key="2">
    <source>
        <dbReference type="ARBA" id="ARBA00023125"/>
    </source>
</evidence>
<gene>
    <name evidence="5" type="ORF">OSH07_05490</name>
</gene>
<dbReference type="Gene3D" id="1.10.10.60">
    <property type="entry name" value="Homeodomain-like"/>
    <property type="match status" value="1"/>
</dbReference>
<evidence type="ECO:0000256" key="3">
    <source>
        <dbReference type="ARBA" id="ARBA00023163"/>
    </source>
</evidence>